<dbReference type="Proteomes" id="UP000000768">
    <property type="component" value="Chromosome 5"/>
</dbReference>
<sequence length="76" mass="8989">MHTAQCDREFVMRKLGHTGYIECIQENHAFWQVWEQVLCSERAATIVALWDLTPACYLICSLRVLEDWMPIEVRSF</sequence>
<reference evidence="1 2" key="1">
    <citation type="journal article" date="2009" name="Nature">
        <title>The Sorghum bicolor genome and the diversification of grasses.</title>
        <authorList>
            <person name="Paterson A.H."/>
            <person name="Bowers J.E."/>
            <person name="Bruggmann R."/>
            <person name="Dubchak I."/>
            <person name="Grimwood J."/>
            <person name="Gundlach H."/>
            <person name="Haberer G."/>
            <person name="Hellsten U."/>
            <person name="Mitros T."/>
            <person name="Poliakov A."/>
            <person name="Schmutz J."/>
            <person name="Spannagl M."/>
            <person name="Tang H."/>
            <person name="Wang X."/>
            <person name="Wicker T."/>
            <person name="Bharti A.K."/>
            <person name="Chapman J."/>
            <person name="Feltus F.A."/>
            <person name="Gowik U."/>
            <person name="Grigoriev I.V."/>
            <person name="Lyons E."/>
            <person name="Maher C.A."/>
            <person name="Martis M."/>
            <person name="Narechania A."/>
            <person name="Otillar R.P."/>
            <person name="Penning B.W."/>
            <person name="Salamov A.A."/>
            <person name="Wang Y."/>
            <person name="Zhang L."/>
            <person name="Carpita N.C."/>
            <person name="Freeling M."/>
            <person name="Gingle A.R."/>
            <person name="Hash C.T."/>
            <person name="Keller B."/>
            <person name="Klein P."/>
            <person name="Kresovich S."/>
            <person name="McCann M.C."/>
            <person name="Ming R."/>
            <person name="Peterson D.G."/>
            <person name="Mehboob-ur-Rahman"/>
            <person name="Ware D."/>
            <person name="Westhoff P."/>
            <person name="Mayer K.F."/>
            <person name="Messing J."/>
            <person name="Rokhsar D.S."/>
        </authorList>
    </citation>
    <scope>NUCLEOTIDE SEQUENCE [LARGE SCALE GENOMIC DNA]</scope>
    <source>
        <strain evidence="2">cv. BTx623</strain>
    </source>
</reference>
<evidence type="ECO:0000313" key="2">
    <source>
        <dbReference type="Proteomes" id="UP000000768"/>
    </source>
</evidence>
<proteinExistence type="predicted"/>
<organism evidence="1 2">
    <name type="scientific">Sorghum bicolor</name>
    <name type="common">Sorghum</name>
    <name type="synonym">Sorghum vulgare</name>
    <dbReference type="NCBI Taxonomy" id="4558"/>
    <lineage>
        <taxon>Eukaryota</taxon>
        <taxon>Viridiplantae</taxon>
        <taxon>Streptophyta</taxon>
        <taxon>Embryophyta</taxon>
        <taxon>Tracheophyta</taxon>
        <taxon>Spermatophyta</taxon>
        <taxon>Magnoliopsida</taxon>
        <taxon>Liliopsida</taxon>
        <taxon>Poales</taxon>
        <taxon>Poaceae</taxon>
        <taxon>PACMAD clade</taxon>
        <taxon>Panicoideae</taxon>
        <taxon>Andropogonodae</taxon>
        <taxon>Andropogoneae</taxon>
        <taxon>Sorghinae</taxon>
        <taxon>Sorghum</taxon>
    </lineage>
</organism>
<evidence type="ECO:0000313" key="1">
    <source>
        <dbReference type="EMBL" id="OQU83521.1"/>
    </source>
</evidence>
<reference evidence="2" key="2">
    <citation type="journal article" date="2018" name="Plant J.">
        <title>The Sorghum bicolor reference genome: improved assembly, gene annotations, a transcriptome atlas, and signatures of genome organization.</title>
        <authorList>
            <person name="McCormick R.F."/>
            <person name="Truong S.K."/>
            <person name="Sreedasyam A."/>
            <person name="Jenkins J."/>
            <person name="Shu S."/>
            <person name="Sims D."/>
            <person name="Kennedy M."/>
            <person name="Amirebrahimi M."/>
            <person name="Weers B.D."/>
            <person name="McKinley B."/>
            <person name="Mattison A."/>
            <person name="Morishige D.T."/>
            <person name="Grimwood J."/>
            <person name="Schmutz J."/>
            <person name="Mullet J.E."/>
        </authorList>
    </citation>
    <scope>NUCLEOTIDE SEQUENCE [LARGE SCALE GENOMIC DNA]</scope>
    <source>
        <strain evidence="2">cv. BTx623</strain>
    </source>
</reference>
<gene>
    <name evidence="1" type="ORF">SORBI_3005G130200</name>
</gene>
<dbReference type="EMBL" id="CM000764">
    <property type="protein sequence ID" value="OQU83521.1"/>
    <property type="molecule type" value="Genomic_DNA"/>
</dbReference>
<dbReference type="AlphaFoldDB" id="A0A1Z5RJ00"/>
<keyword evidence="2" id="KW-1185">Reference proteome</keyword>
<protein>
    <submittedName>
        <fullName evidence="1">Uncharacterized protein</fullName>
    </submittedName>
</protein>
<name>A0A1Z5RJ00_SORBI</name>
<dbReference type="InParanoid" id="A0A1Z5RJ00"/>
<dbReference type="Gramene" id="OQU83521">
    <property type="protein sequence ID" value="OQU83521"/>
    <property type="gene ID" value="SORBI_3005G130200"/>
</dbReference>
<accession>A0A1Z5RJ00</accession>